<reference evidence="1 2" key="1">
    <citation type="journal article" date="2023" name="Insect Mol. Biol.">
        <title>Genome sequencing provides insights into the evolution of gene families encoding plant cell wall-degrading enzymes in longhorned beetles.</title>
        <authorList>
            <person name="Shin N.R."/>
            <person name="Okamura Y."/>
            <person name="Kirsch R."/>
            <person name="Pauchet Y."/>
        </authorList>
    </citation>
    <scope>NUCLEOTIDE SEQUENCE [LARGE SCALE GENOMIC DNA]</scope>
    <source>
        <strain evidence="1">EAD_L_NR</strain>
    </source>
</reference>
<dbReference type="Proteomes" id="UP001159042">
    <property type="component" value="Unassembled WGS sequence"/>
</dbReference>
<keyword evidence="2" id="KW-1185">Reference proteome</keyword>
<name>A0AAV8WDA5_9CUCU</name>
<dbReference type="EMBL" id="JANEYG010000004">
    <property type="protein sequence ID" value="KAJ8923681.1"/>
    <property type="molecule type" value="Genomic_DNA"/>
</dbReference>
<protein>
    <submittedName>
        <fullName evidence="1">Uncharacterized protein</fullName>
    </submittedName>
</protein>
<sequence>MFRANLQGTVHNTITQVPHSLRHGYLQLSFGEYFSTSRSRSIEFGFNRATTRRMQSKTTYPQALLEILDGLGGQSDGGAMIYDLSSSAPP</sequence>
<accession>A0AAV8WDA5</accession>
<evidence type="ECO:0000313" key="2">
    <source>
        <dbReference type="Proteomes" id="UP001159042"/>
    </source>
</evidence>
<organism evidence="1 2">
    <name type="scientific">Exocentrus adspersus</name>
    <dbReference type="NCBI Taxonomy" id="1586481"/>
    <lineage>
        <taxon>Eukaryota</taxon>
        <taxon>Metazoa</taxon>
        <taxon>Ecdysozoa</taxon>
        <taxon>Arthropoda</taxon>
        <taxon>Hexapoda</taxon>
        <taxon>Insecta</taxon>
        <taxon>Pterygota</taxon>
        <taxon>Neoptera</taxon>
        <taxon>Endopterygota</taxon>
        <taxon>Coleoptera</taxon>
        <taxon>Polyphaga</taxon>
        <taxon>Cucujiformia</taxon>
        <taxon>Chrysomeloidea</taxon>
        <taxon>Cerambycidae</taxon>
        <taxon>Lamiinae</taxon>
        <taxon>Acanthocinini</taxon>
        <taxon>Exocentrus</taxon>
    </lineage>
</organism>
<gene>
    <name evidence="1" type="ORF">NQ315_010262</name>
</gene>
<proteinExistence type="predicted"/>
<evidence type="ECO:0000313" key="1">
    <source>
        <dbReference type="EMBL" id="KAJ8923681.1"/>
    </source>
</evidence>
<comment type="caution">
    <text evidence="1">The sequence shown here is derived from an EMBL/GenBank/DDBJ whole genome shotgun (WGS) entry which is preliminary data.</text>
</comment>
<dbReference type="AlphaFoldDB" id="A0AAV8WDA5"/>